<dbReference type="EMBL" id="KZ613947">
    <property type="protein sequence ID" value="PMD38750.1"/>
    <property type="molecule type" value="Genomic_DNA"/>
</dbReference>
<dbReference type="OrthoDB" id="3596450at2759"/>
<sequence>MYRAFKNWLLRPVDTSFEEEATPFASAGYHDLLPPSPISHIPTPIDTTESSVEFETESLFAGEWYHELLQRPPVPYIPTPTDTTESEIEIEWEYDEASLLSEQSLSDDSNSSSLSETAEAEVEPQTLSTPTTFPLFPLLPLDLRLEIWQHTHPPPRNVILSFPQTRRTRARIPNWDKQWPFPRLPYSHFITLLINRESRAFFLSHYQLIFSDFPCDEKKKKEGRKAGWWFDARRDSLCFGDGVRGLRWFMATFPGEEVWGRVRWVDVDVDLNAFHNAPPADPLGGYFAREGRSKEVLERMEALRLVTLRVVVVRPDQWRNRRNGYWRPWENGGEMVREWLRGRKQEKEVKLLMQYIWTEGMGPGVRTTAIGAHVTSKRGHEEFIAKYPGVVSDEVRSRWAEVGISLQDGGNKIHPMYKTVKEIFCRNLTINLY</sequence>
<proteinExistence type="predicted"/>
<evidence type="ECO:0000259" key="2">
    <source>
        <dbReference type="Pfam" id="PF20150"/>
    </source>
</evidence>
<keyword evidence="4" id="KW-1185">Reference proteome</keyword>
<name>A0A2J6RJR7_HYAVF</name>
<dbReference type="AlphaFoldDB" id="A0A2J6RJR7"/>
<organism evidence="3 4">
    <name type="scientific">Hyaloscypha variabilis (strain UAMH 11265 / GT02V1 / F)</name>
    <name type="common">Meliniomyces variabilis</name>
    <dbReference type="NCBI Taxonomy" id="1149755"/>
    <lineage>
        <taxon>Eukaryota</taxon>
        <taxon>Fungi</taxon>
        <taxon>Dikarya</taxon>
        <taxon>Ascomycota</taxon>
        <taxon>Pezizomycotina</taxon>
        <taxon>Leotiomycetes</taxon>
        <taxon>Helotiales</taxon>
        <taxon>Hyaloscyphaceae</taxon>
        <taxon>Hyaloscypha</taxon>
        <taxon>Hyaloscypha variabilis</taxon>
    </lineage>
</organism>
<protein>
    <recommendedName>
        <fullName evidence="2">2EXR domain-containing protein</fullName>
    </recommendedName>
</protein>
<accession>A0A2J6RJR7</accession>
<evidence type="ECO:0000313" key="3">
    <source>
        <dbReference type="EMBL" id="PMD38750.1"/>
    </source>
</evidence>
<gene>
    <name evidence="3" type="ORF">L207DRAFT_513241</name>
</gene>
<dbReference type="Pfam" id="PF20150">
    <property type="entry name" value="2EXR"/>
    <property type="match status" value="1"/>
</dbReference>
<dbReference type="PANTHER" id="PTHR35910:SF1">
    <property type="entry name" value="2EXR DOMAIN-CONTAINING PROTEIN"/>
    <property type="match status" value="1"/>
</dbReference>
<reference evidence="3 4" key="1">
    <citation type="submission" date="2016-04" db="EMBL/GenBank/DDBJ databases">
        <title>A degradative enzymes factory behind the ericoid mycorrhizal symbiosis.</title>
        <authorList>
            <consortium name="DOE Joint Genome Institute"/>
            <person name="Martino E."/>
            <person name="Morin E."/>
            <person name="Grelet G."/>
            <person name="Kuo A."/>
            <person name="Kohler A."/>
            <person name="Daghino S."/>
            <person name="Barry K."/>
            <person name="Choi C."/>
            <person name="Cichocki N."/>
            <person name="Clum A."/>
            <person name="Copeland A."/>
            <person name="Hainaut M."/>
            <person name="Haridas S."/>
            <person name="Labutti K."/>
            <person name="Lindquist E."/>
            <person name="Lipzen A."/>
            <person name="Khouja H.-R."/>
            <person name="Murat C."/>
            <person name="Ohm R."/>
            <person name="Olson A."/>
            <person name="Spatafora J."/>
            <person name="Veneault-Fourrey C."/>
            <person name="Henrissat B."/>
            <person name="Grigoriev I."/>
            <person name="Martin F."/>
            <person name="Perotto S."/>
        </authorList>
    </citation>
    <scope>NUCLEOTIDE SEQUENCE [LARGE SCALE GENOMIC DNA]</scope>
    <source>
        <strain evidence="3 4">F</strain>
    </source>
</reference>
<evidence type="ECO:0000256" key="1">
    <source>
        <dbReference type="SAM" id="MobiDB-lite"/>
    </source>
</evidence>
<evidence type="ECO:0000313" key="4">
    <source>
        <dbReference type="Proteomes" id="UP000235786"/>
    </source>
</evidence>
<feature type="compositionally biased region" description="Low complexity" evidence="1">
    <location>
        <begin position="103"/>
        <end position="117"/>
    </location>
</feature>
<dbReference type="PANTHER" id="PTHR35910">
    <property type="entry name" value="2EXR DOMAIN-CONTAINING PROTEIN"/>
    <property type="match status" value="1"/>
</dbReference>
<dbReference type="Proteomes" id="UP000235786">
    <property type="component" value="Unassembled WGS sequence"/>
</dbReference>
<feature type="region of interest" description="Disordered" evidence="1">
    <location>
        <begin position="103"/>
        <end position="126"/>
    </location>
</feature>
<feature type="domain" description="2EXR" evidence="2">
    <location>
        <begin position="133"/>
        <end position="237"/>
    </location>
</feature>
<dbReference type="InterPro" id="IPR045518">
    <property type="entry name" value="2EXR"/>
</dbReference>